<dbReference type="RefSeq" id="XP_002507368.1">
    <property type="nucleotide sequence ID" value="XM_002507322.1"/>
</dbReference>
<sequence length="319" mass="33398">MSVLANHQLRPAASSRAPTRRRAPAPRVATVARASSKQSSPDDDDASKTHHRQNAVGALIAGVAAASVALTAVPDVALAKTKPATETPGASAATELNAAALYDKVSAANQAKVATPPSVDAEPNQAVVASSGPKKTTRAFDSLADFKAELAEDMVTTPSTAKEPKKPTQKTFDASSASTQKETFAAKLDSSAQKRAEDDAKYAALRAEYEAKMDRIRAERRLQEKARVASQNAEVRAKKDAAKAKSDEVALKNAAREAAFRAEQDAKAAAKAAARAKEQKKNAASDKKAAAASEKKAREAAKKKAEASAAAKKAKVRLF</sequence>
<evidence type="ECO:0000313" key="3">
    <source>
        <dbReference type="Proteomes" id="UP000002009"/>
    </source>
</evidence>
<gene>
    <name evidence="2" type="ORF">MICPUN_98579</name>
</gene>
<dbReference type="AlphaFoldDB" id="C1FES9"/>
<feature type="region of interest" description="Disordered" evidence="1">
    <location>
        <begin position="225"/>
        <end position="246"/>
    </location>
</feature>
<feature type="region of interest" description="Disordered" evidence="1">
    <location>
        <begin position="264"/>
        <end position="319"/>
    </location>
</feature>
<dbReference type="KEGG" id="mis:MICPUN_98579"/>
<feature type="region of interest" description="Disordered" evidence="1">
    <location>
        <begin position="111"/>
        <end position="134"/>
    </location>
</feature>
<keyword evidence="3" id="KW-1185">Reference proteome</keyword>
<organism evidence="2 3">
    <name type="scientific">Micromonas commoda (strain RCC299 / NOUM17 / CCMP2709)</name>
    <name type="common">Picoplanktonic green alga</name>
    <dbReference type="NCBI Taxonomy" id="296587"/>
    <lineage>
        <taxon>Eukaryota</taxon>
        <taxon>Viridiplantae</taxon>
        <taxon>Chlorophyta</taxon>
        <taxon>Mamiellophyceae</taxon>
        <taxon>Mamiellales</taxon>
        <taxon>Mamiellaceae</taxon>
        <taxon>Micromonas</taxon>
    </lineage>
</organism>
<accession>C1FES9</accession>
<evidence type="ECO:0000256" key="1">
    <source>
        <dbReference type="SAM" id="MobiDB-lite"/>
    </source>
</evidence>
<dbReference type="EMBL" id="CP001574">
    <property type="protein sequence ID" value="ACO68626.1"/>
    <property type="molecule type" value="Genomic_DNA"/>
</dbReference>
<protein>
    <submittedName>
        <fullName evidence="2">Uncharacterized protein</fullName>
    </submittedName>
</protein>
<reference evidence="2 3" key="1">
    <citation type="journal article" date="2009" name="Science">
        <title>Green evolution and dynamic adaptations revealed by genomes of the marine picoeukaryotes Micromonas.</title>
        <authorList>
            <person name="Worden A.Z."/>
            <person name="Lee J.H."/>
            <person name="Mock T."/>
            <person name="Rouze P."/>
            <person name="Simmons M.P."/>
            <person name="Aerts A.L."/>
            <person name="Allen A.E."/>
            <person name="Cuvelier M.L."/>
            <person name="Derelle E."/>
            <person name="Everett M.V."/>
            <person name="Foulon E."/>
            <person name="Grimwood J."/>
            <person name="Gundlach H."/>
            <person name="Henrissat B."/>
            <person name="Napoli C."/>
            <person name="McDonald S.M."/>
            <person name="Parker M.S."/>
            <person name="Rombauts S."/>
            <person name="Salamov A."/>
            <person name="Von Dassow P."/>
            <person name="Badger J.H."/>
            <person name="Coutinho P.M."/>
            <person name="Demir E."/>
            <person name="Dubchak I."/>
            <person name="Gentemann C."/>
            <person name="Eikrem W."/>
            <person name="Gready J.E."/>
            <person name="John U."/>
            <person name="Lanier W."/>
            <person name="Lindquist E.A."/>
            <person name="Lucas S."/>
            <person name="Mayer K.F."/>
            <person name="Moreau H."/>
            <person name="Not F."/>
            <person name="Otillar R."/>
            <person name="Panaud O."/>
            <person name="Pangilinan J."/>
            <person name="Paulsen I."/>
            <person name="Piegu B."/>
            <person name="Poliakov A."/>
            <person name="Robbens S."/>
            <person name="Schmutz J."/>
            <person name="Toulza E."/>
            <person name="Wyss T."/>
            <person name="Zelensky A."/>
            <person name="Zhou K."/>
            <person name="Armbrust E.V."/>
            <person name="Bhattacharya D."/>
            <person name="Goodenough U.W."/>
            <person name="Van de Peer Y."/>
            <person name="Grigoriev I.V."/>
        </authorList>
    </citation>
    <scope>NUCLEOTIDE SEQUENCE [LARGE SCALE GENOMIC DNA]</scope>
    <source>
        <strain evidence="3">RCC299 / NOUM17</strain>
    </source>
</reference>
<dbReference type="InParanoid" id="C1FES9"/>
<proteinExistence type="predicted"/>
<feature type="compositionally biased region" description="Low complexity" evidence="1">
    <location>
        <begin position="25"/>
        <end position="36"/>
    </location>
</feature>
<name>C1FES9_MICCC</name>
<feature type="compositionally biased region" description="Basic and acidic residues" evidence="1">
    <location>
        <begin position="275"/>
        <end position="306"/>
    </location>
</feature>
<feature type="region of interest" description="Disordered" evidence="1">
    <location>
        <begin position="1"/>
        <end position="53"/>
    </location>
</feature>
<dbReference type="Proteomes" id="UP000002009">
    <property type="component" value="Chromosome 1"/>
</dbReference>
<dbReference type="GeneID" id="8250293"/>
<feature type="region of interest" description="Disordered" evidence="1">
    <location>
        <begin position="155"/>
        <end position="199"/>
    </location>
</feature>
<feature type="compositionally biased region" description="Basic and acidic residues" evidence="1">
    <location>
        <begin position="235"/>
        <end position="246"/>
    </location>
</feature>
<evidence type="ECO:0000313" key="2">
    <source>
        <dbReference type="EMBL" id="ACO68626.1"/>
    </source>
</evidence>
<feature type="compositionally biased region" description="Polar residues" evidence="1">
    <location>
        <begin position="169"/>
        <end position="182"/>
    </location>
</feature>